<keyword evidence="1" id="KW-0812">Transmembrane</keyword>
<dbReference type="EMBL" id="AZHO01000005">
    <property type="protein sequence ID" value="KMT60886.1"/>
    <property type="molecule type" value="Genomic_DNA"/>
</dbReference>
<name>A0A0J8J999_9LIST</name>
<keyword evidence="1" id="KW-0472">Membrane</keyword>
<keyword evidence="3" id="KW-1185">Reference proteome</keyword>
<evidence type="ECO:0000313" key="3">
    <source>
        <dbReference type="Proteomes" id="UP000052258"/>
    </source>
</evidence>
<dbReference type="AlphaFoldDB" id="A0A0J8J999"/>
<sequence length="40" mass="4617">MQENLRTGTIDKKMKTGDKMPIISFYFAKKGLLLALFMVH</sequence>
<organism evidence="2 3">
    <name type="scientific">Listeria fleischmannii 1991</name>
    <dbReference type="NCBI Taxonomy" id="1430899"/>
    <lineage>
        <taxon>Bacteria</taxon>
        <taxon>Bacillati</taxon>
        <taxon>Bacillota</taxon>
        <taxon>Bacilli</taxon>
        <taxon>Bacillales</taxon>
        <taxon>Listeriaceae</taxon>
        <taxon>Listeria</taxon>
    </lineage>
</organism>
<keyword evidence="1" id="KW-1133">Transmembrane helix</keyword>
<evidence type="ECO:0000256" key="1">
    <source>
        <dbReference type="SAM" id="Phobius"/>
    </source>
</evidence>
<proteinExistence type="predicted"/>
<protein>
    <submittedName>
        <fullName evidence="2">Uncharacterized protein</fullName>
    </submittedName>
</protein>
<accession>A0A0J8J999</accession>
<reference evidence="2 3" key="1">
    <citation type="journal article" date="2015" name="Genome Biol. Evol.">
        <title>Comparative Genomics of Listeria Sensu Lato: Genus-Wide Differences in Evolutionary Dynamics and the Progressive Gain of Complex, Potentially Pathogenicity-Related Traits through Lateral Gene Transfer.</title>
        <authorList>
            <person name="Chiara M."/>
            <person name="Caruso M."/>
            <person name="D'Erchia A.M."/>
            <person name="Manzari C."/>
            <person name="Fraccalvieri R."/>
            <person name="Goffredo E."/>
            <person name="Latorre L."/>
            <person name="Miccolupo A."/>
            <person name="Padalino I."/>
            <person name="Santagada G."/>
            <person name="Chiocco D."/>
            <person name="Pesole G."/>
            <person name="Horner D.S."/>
            <person name="Parisi A."/>
        </authorList>
    </citation>
    <scope>NUCLEOTIDE SEQUENCE [LARGE SCALE GENOMIC DNA]</scope>
    <source>
        <strain evidence="2 3">1991</strain>
    </source>
</reference>
<dbReference type="Proteomes" id="UP000052258">
    <property type="component" value="Unassembled WGS sequence"/>
</dbReference>
<feature type="transmembrane region" description="Helical" evidence="1">
    <location>
        <begin position="20"/>
        <end position="39"/>
    </location>
</feature>
<gene>
    <name evidence="2" type="ORF">X560_0306</name>
</gene>
<evidence type="ECO:0000313" key="2">
    <source>
        <dbReference type="EMBL" id="KMT60886.1"/>
    </source>
</evidence>
<comment type="caution">
    <text evidence="2">The sequence shown here is derived from an EMBL/GenBank/DDBJ whole genome shotgun (WGS) entry which is preliminary data.</text>
</comment>